<reference evidence="1 2" key="1">
    <citation type="journal article" date="2019" name="Sci. Rep.">
        <title>Orb-weaving spider Araneus ventricosus genome elucidates the spidroin gene catalogue.</title>
        <authorList>
            <person name="Kono N."/>
            <person name="Nakamura H."/>
            <person name="Ohtoshi R."/>
            <person name="Moran D.A.P."/>
            <person name="Shinohara A."/>
            <person name="Yoshida Y."/>
            <person name="Fujiwara M."/>
            <person name="Mori M."/>
            <person name="Tomita M."/>
            <person name="Arakawa K."/>
        </authorList>
    </citation>
    <scope>NUCLEOTIDE SEQUENCE [LARGE SCALE GENOMIC DNA]</scope>
</reference>
<comment type="caution">
    <text evidence="1">The sequence shown here is derived from an EMBL/GenBank/DDBJ whole genome shotgun (WGS) entry which is preliminary data.</text>
</comment>
<dbReference type="AlphaFoldDB" id="A0A4Y2BHK9"/>
<organism evidence="1 2">
    <name type="scientific">Araneus ventricosus</name>
    <name type="common">Orbweaver spider</name>
    <name type="synonym">Epeira ventricosa</name>
    <dbReference type="NCBI Taxonomy" id="182803"/>
    <lineage>
        <taxon>Eukaryota</taxon>
        <taxon>Metazoa</taxon>
        <taxon>Ecdysozoa</taxon>
        <taxon>Arthropoda</taxon>
        <taxon>Chelicerata</taxon>
        <taxon>Arachnida</taxon>
        <taxon>Araneae</taxon>
        <taxon>Araneomorphae</taxon>
        <taxon>Entelegynae</taxon>
        <taxon>Araneoidea</taxon>
        <taxon>Araneidae</taxon>
        <taxon>Araneus</taxon>
    </lineage>
</organism>
<sequence length="111" mass="12362">MEKAGFLVEFGFEPMEENETLSPSYKRPQLGLGELFPRNSGMVIMVGKNKSPNTLLEIDEIELSNTSRKMLKKRPCTHFKLQVLVGLGFNGARAIFGKTAPLQVLVCCCQI</sequence>
<accession>A0A4Y2BHK9</accession>
<evidence type="ECO:0000313" key="2">
    <source>
        <dbReference type="Proteomes" id="UP000499080"/>
    </source>
</evidence>
<keyword evidence="2" id="KW-1185">Reference proteome</keyword>
<name>A0A4Y2BHK9_ARAVE</name>
<dbReference type="Proteomes" id="UP000499080">
    <property type="component" value="Unassembled WGS sequence"/>
</dbReference>
<proteinExistence type="predicted"/>
<gene>
    <name evidence="1" type="ORF">AVEN_27992_1</name>
</gene>
<protein>
    <submittedName>
        <fullName evidence="1">Uncharacterized protein</fullName>
    </submittedName>
</protein>
<evidence type="ECO:0000313" key="1">
    <source>
        <dbReference type="EMBL" id="GBL90885.1"/>
    </source>
</evidence>
<dbReference type="EMBL" id="BGPR01000075">
    <property type="protein sequence ID" value="GBL90885.1"/>
    <property type="molecule type" value="Genomic_DNA"/>
</dbReference>